<keyword evidence="4" id="KW-1185">Reference proteome</keyword>
<keyword evidence="2" id="KW-0812">Transmembrane</keyword>
<dbReference type="Pfam" id="PF11298">
    <property type="entry name" value="DUF3099"/>
    <property type="match status" value="1"/>
</dbReference>
<organism evidence="3 4">
    <name type="scientific">Sanguibacter suaedae</name>
    <dbReference type="NCBI Taxonomy" id="2795737"/>
    <lineage>
        <taxon>Bacteria</taxon>
        <taxon>Bacillati</taxon>
        <taxon>Actinomycetota</taxon>
        <taxon>Actinomycetes</taxon>
        <taxon>Micrococcales</taxon>
        <taxon>Sanguibacteraceae</taxon>
        <taxon>Sanguibacter</taxon>
    </lineage>
</organism>
<dbReference type="RefSeq" id="WP_198733559.1">
    <property type="nucleotide sequence ID" value="NZ_JAEINH010000005.1"/>
</dbReference>
<reference evidence="3" key="1">
    <citation type="submission" date="2020-12" db="EMBL/GenBank/DDBJ databases">
        <title>Sanguibacter suaedae sp. nov., isolated from Suaeda aralocaspica.</title>
        <authorList>
            <person name="Ma Q."/>
        </authorList>
    </citation>
    <scope>NUCLEOTIDE SEQUENCE</scope>
    <source>
        <strain evidence="3">YZGR15</strain>
    </source>
</reference>
<name>A0A934M753_9MICO</name>
<feature type="region of interest" description="Disordered" evidence="1">
    <location>
        <begin position="1"/>
        <end position="26"/>
    </location>
</feature>
<evidence type="ECO:0000313" key="4">
    <source>
        <dbReference type="Proteomes" id="UP000602087"/>
    </source>
</evidence>
<gene>
    <name evidence="3" type="ORF">JAV76_08255</name>
</gene>
<evidence type="ECO:0000256" key="1">
    <source>
        <dbReference type="SAM" id="MobiDB-lite"/>
    </source>
</evidence>
<accession>A0A934M753</accession>
<sequence length="123" mass="13373">MRTPGAEPTGRRARRPGRRNDADVQVYSITSATDSLTDDQSRRTRRYLLQMAVRMACFIGAVFADGVLMWLLLAGAVILPYAAVIGANEGRERRPPGETMDYRRLPAGPSPHPDDTPPGGHGG</sequence>
<feature type="transmembrane region" description="Helical" evidence="2">
    <location>
        <begin position="47"/>
        <end position="64"/>
    </location>
</feature>
<protein>
    <submittedName>
        <fullName evidence="3">DUF3099 domain-containing protein</fullName>
    </submittedName>
</protein>
<keyword evidence="2" id="KW-0472">Membrane</keyword>
<feature type="region of interest" description="Disordered" evidence="1">
    <location>
        <begin position="87"/>
        <end position="123"/>
    </location>
</feature>
<comment type="caution">
    <text evidence="3">The sequence shown here is derived from an EMBL/GenBank/DDBJ whole genome shotgun (WGS) entry which is preliminary data.</text>
</comment>
<evidence type="ECO:0000256" key="2">
    <source>
        <dbReference type="SAM" id="Phobius"/>
    </source>
</evidence>
<feature type="compositionally biased region" description="Basic and acidic residues" evidence="1">
    <location>
        <begin position="89"/>
        <end position="104"/>
    </location>
</feature>
<dbReference type="EMBL" id="JAEINH010000005">
    <property type="protein sequence ID" value="MBI9115002.1"/>
    <property type="molecule type" value="Genomic_DNA"/>
</dbReference>
<dbReference type="InterPro" id="IPR021449">
    <property type="entry name" value="DUF3099"/>
</dbReference>
<dbReference type="Proteomes" id="UP000602087">
    <property type="component" value="Unassembled WGS sequence"/>
</dbReference>
<dbReference type="AlphaFoldDB" id="A0A934M753"/>
<proteinExistence type="predicted"/>
<keyword evidence="2" id="KW-1133">Transmembrane helix</keyword>
<evidence type="ECO:0000313" key="3">
    <source>
        <dbReference type="EMBL" id="MBI9115002.1"/>
    </source>
</evidence>